<protein>
    <submittedName>
        <fullName evidence="2">Uncharacterized protein</fullName>
    </submittedName>
</protein>
<dbReference type="AlphaFoldDB" id="A0A8H3FLW3"/>
<gene>
    <name evidence="2" type="ORF">HETSPECPRED_006468</name>
</gene>
<feature type="compositionally biased region" description="Polar residues" evidence="1">
    <location>
        <begin position="111"/>
        <end position="139"/>
    </location>
</feature>
<keyword evidence="3" id="KW-1185">Reference proteome</keyword>
<feature type="region of interest" description="Disordered" evidence="1">
    <location>
        <begin position="111"/>
        <end position="176"/>
    </location>
</feature>
<proteinExistence type="predicted"/>
<accession>A0A8H3FLW3</accession>
<evidence type="ECO:0000313" key="2">
    <source>
        <dbReference type="EMBL" id="CAF9926958.1"/>
    </source>
</evidence>
<name>A0A8H3FLW3_9LECA</name>
<reference evidence="2" key="1">
    <citation type="submission" date="2021-03" db="EMBL/GenBank/DDBJ databases">
        <authorList>
            <person name="Tagirdzhanova G."/>
        </authorList>
    </citation>
    <scope>NUCLEOTIDE SEQUENCE</scope>
</reference>
<organism evidence="2 3">
    <name type="scientific">Heterodermia speciosa</name>
    <dbReference type="NCBI Taxonomy" id="116794"/>
    <lineage>
        <taxon>Eukaryota</taxon>
        <taxon>Fungi</taxon>
        <taxon>Dikarya</taxon>
        <taxon>Ascomycota</taxon>
        <taxon>Pezizomycotina</taxon>
        <taxon>Lecanoromycetes</taxon>
        <taxon>OSLEUM clade</taxon>
        <taxon>Lecanoromycetidae</taxon>
        <taxon>Caliciales</taxon>
        <taxon>Physciaceae</taxon>
        <taxon>Heterodermia</taxon>
    </lineage>
</organism>
<dbReference type="Proteomes" id="UP000664521">
    <property type="component" value="Unassembled WGS sequence"/>
</dbReference>
<evidence type="ECO:0000313" key="3">
    <source>
        <dbReference type="Proteomes" id="UP000664521"/>
    </source>
</evidence>
<evidence type="ECO:0000256" key="1">
    <source>
        <dbReference type="SAM" id="MobiDB-lite"/>
    </source>
</evidence>
<feature type="compositionally biased region" description="Polar residues" evidence="1">
    <location>
        <begin position="146"/>
        <end position="160"/>
    </location>
</feature>
<feature type="compositionally biased region" description="Basic and acidic residues" evidence="1">
    <location>
        <begin position="422"/>
        <end position="432"/>
    </location>
</feature>
<comment type="caution">
    <text evidence="2">The sequence shown here is derived from an EMBL/GenBank/DDBJ whole genome shotgun (WGS) entry which is preliminary data.</text>
</comment>
<dbReference type="EMBL" id="CAJPDS010000043">
    <property type="protein sequence ID" value="CAF9926958.1"/>
    <property type="molecule type" value="Genomic_DNA"/>
</dbReference>
<feature type="region of interest" description="Disordered" evidence="1">
    <location>
        <begin position="395"/>
        <end position="432"/>
    </location>
</feature>
<sequence length="432" mass="48898">MPPPGVYSHDLEPTQFYQERHRTSNLPIQQPFQHPSQIANEPIVQQYAQASQQPVPQQSKILEQFNRKIQQLQQHYVQDAPLIGQYVPQSPQTQLLSFHYIYHPPLPRSLSQTMPSKIQSQAVPTTPTTAIQAHPNTPQVRHPPGQRTSKQDQQTNNAPRSATFPPAADGSNVKDRTEDARTYFTLEQLVTKIMAIFLQHVGQYITLHDIPISMANLDDFSHRYTAHTFQLLNAVAAHPPPQRKPRRPRIIVLSDQGYESIDLSNNTTIILFVRSQPRPNGHWVVVQADRLKATLTYHDPMSNTADAHDQWLTQTCNEVQTLLQKAARHQYPDRIAPLLRIIRAQSTSSQNSEDSGPLAWQELELQTRRCKNPTLAKSARRRQIARIYHALRGCGKATKASSPPPTLAHEKRIIEVDAAETEPEKAEASSPD</sequence>